<proteinExistence type="inferred from homology"/>
<feature type="signal peptide" evidence="16">
    <location>
        <begin position="1"/>
        <end position="39"/>
    </location>
</feature>
<keyword evidence="13 14" id="KW-0998">Cell outer membrane</keyword>
<dbReference type="PROSITE" id="PS52016">
    <property type="entry name" value="TONB_DEPENDENT_REC_3"/>
    <property type="match status" value="1"/>
</dbReference>
<dbReference type="GO" id="GO:0038023">
    <property type="term" value="F:signaling receptor activity"/>
    <property type="evidence" value="ECO:0007669"/>
    <property type="project" value="InterPro"/>
</dbReference>
<dbReference type="Gene3D" id="2.170.130.10">
    <property type="entry name" value="TonB-dependent receptor, plug domain"/>
    <property type="match status" value="1"/>
</dbReference>
<keyword evidence="4 14" id="KW-1134">Transmembrane beta strand</keyword>
<dbReference type="Proteomes" id="UP000182413">
    <property type="component" value="Unassembled WGS sequence"/>
</dbReference>
<evidence type="ECO:0000256" key="8">
    <source>
        <dbReference type="ARBA" id="ARBA00023004"/>
    </source>
</evidence>
<evidence type="ECO:0000256" key="14">
    <source>
        <dbReference type="PROSITE-ProRule" id="PRU01360"/>
    </source>
</evidence>
<keyword evidence="9" id="KW-0406">Ion transport</keyword>
<sequence length="728" mass="80568">MKSMYYSQHPARLRATCSSRVLAMALCLAPLAWPVVAAAAEEEGEAVVLQPVSVTGVNQAPPVVTEQSDSYTLGRSGTATKLDLTPRQTPQTITSVNRQQLDDFKLGSANDALQAAGIGVQRVETDRTYFTARGLDVNNFQIDGIGVPFSSEEQMGDIDTFLYDRIEILKGANGLTSNPGNPSATINFVRKRPTRETQAQLGFSYGSWQTRRLEADVSGALNDSGTLRGRALVAGQEGNSYLDRYQPSKTLFSGILEADLTDSSTATIGYSKQRNRPEGIMWSALSLYYTNGSKVHYDRSHNTAPDWSYWDTDDEQTFAELRTDWGGGWQTQVTLNYREIGSDAEMLMAGGVPDASTGLGLTTYASKFDRTERQLLGDASVKGPFELFGRTHEVVLGSNWSRTRAHWTSSDDAAGVALPPVWDYDGNYPRPDFASVTSWADYTTYRRSYYAAGHFALSDQLKLITGVNHSNLKSSGERVGEGHQYDKSKSTPYVGLTYDLNDNYSLYTSYTEIFSPQHQVDRNHALLEPIEGNNIEGGIKGEWFDRRLNASFALFRTKQDNTPEYAGFDSVEGFSYYQGVDTKVEGYEMTLAGQLTPGWEASAGLTHLFSIRDGDGSSTRTFIPQNTLYLATTYQVPQVQGLKVGGSVNWQSEIFREQGTSTTGETIVSRQGSYAVVNALASYDIDPHFNVSLNVNNLFDRKYLTSLYWAQSYYAPSRNAMLSLSWKY</sequence>
<dbReference type="CDD" id="cd01347">
    <property type="entry name" value="ligand_gated_channel"/>
    <property type="match status" value="1"/>
</dbReference>
<dbReference type="OrthoDB" id="8663017at2"/>
<keyword evidence="6 14" id="KW-0812">Transmembrane</keyword>
<reference evidence="20 21" key="1">
    <citation type="submission" date="2016-10" db="EMBL/GenBank/DDBJ databases">
        <authorList>
            <person name="de Groot N.N."/>
        </authorList>
    </citation>
    <scope>NUCLEOTIDE SEQUENCE [LARGE SCALE GENOMIC DNA]</scope>
    <source>
        <strain evidence="20 21">JCM 10630</strain>
    </source>
</reference>
<comment type="similarity">
    <text evidence="2 14 15">Belongs to the TonB-dependent receptor family.</text>
</comment>
<keyword evidence="10 15" id="KW-0798">TonB box</keyword>
<dbReference type="InterPro" id="IPR039426">
    <property type="entry name" value="TonB-dep_rcpt-like"/>
</dbReference>
<keyword evidence="7 16" id="KW-0732">Signal</keyword>
<feature type="chain" id="PRO_5010234293" evidence="16">
    <location>
        <begin position="40"/>
        <end position="728"/>
    </location>
</feature>
<evidence type="ECO:0000256" key="11">
    <source>
        <dbReference type="ARBA" id="ARBA00023136"/>
    </source>
</evidence>
<evidence type="ECO:0000259" key="18">
    <source>
        <dbReference type="Pfam" id="PF07715"/>
    </source>
</evidence>
<evidence type="ECO:0000313" key="22">
    <source>
        <dbReference type="Proteomes" id="UP001278050"/>
    </source>
</evidence>
<accession>A0A1G7LCK9</accession>
<evidence type="ECO:0000256" key="1">
    <source>
        <dbReference type="ARBA" id="ARBA00004571"/>
    </source>
</evidence>
<dbReference type="SUPFAM" id="SSF56935">
    <property type="entry name" value="Porins"/>
    <property type="match status" value="1"/>
</dbReference>
<dbReference type="Proteomes" id="UP001278050">
    <property type="component" value="Unassembled WGS sequence"/>
</dbReference>
<evidence type="ECO:0000256" key="13">
    <source>
        <dbReference type="ARBA" id="ARBA00023237"/>
    </source>
</evidence>
<dbReference type="InterPro" id="IPR012910">
    <property type="entry name" value="Plug_dom"/>
</dbReference>
<evidence type="ECO:0000313" key="21">
    <source>
        <dbReference type="Proteomes" id="UP000182413"/>
    </source>
</evidence>
<dbReference type="FunFam" id="2.170.130.10:FF:000010">
    <property type="entry name" value="Ferripyoverdine receptor"/>
    <property type="match status" value="1"/>
</dbReference>
<dbReference type="EMBL" id="JAWXXP010000001">
    <property type="protein sequence ID" value="MDX5995142.1"/>
    <property type="molecule type" value="Genomic_DNA"/>
</dbReference>
<keyword evidence="8" id="KW-0408">Iron</keyword>
<dbReference type="GO" id="GO:0009279">
    <property type="term" value="C:cell outer membrane"/>
    <property type="evidence" value="ECO:0007669"/>
    <property type="project" value="UniProtKB-SubCell"/>
</dbReference>
<keyword evidence="12 20" id="KW-0675">Receptor</keyword>
<protein>
    <submittedName>
        <fullName evidence="20">Outer-membrane receptor for ferric coprogen and ferric-rhodotorulic acid</fullName>
    </submittedName>
    <submittedName>
        <fullName evidence="19">TonB-dependent siderophore receptor</fullName>
    </submittedName>
</protein>
<evidence type="ECO:0000256" key="15">
    <source>
        <dbReference type="RuleBase" id="RU003357"/>
    </source>
</evidence>
<dbReference type="GO" id="GO:0015344">
    <property type="term" value="F:siderophore uptake transmembrane transporter activity"/>
    <property type="evidence" value="ECO:0007669"/>
    <property type="project" value="TreeGrafter"/>
</dbReference>
<dbReference type="InterPro" id="IPR000531">
    <property type="entry name" value="Beta-barrel_TonB"/>
</dbReference>
<evidence type="ECO:0000256" key="7">
    <source>
        <dbReference type="ARBA" id="ARBA00022729"/>
    </source>
</evidence>
<comment type="subcellular location">
    <subcellularLocation>
        <location evidence="1 14">Cell outer membrane</location>
        <topology evidence="1 14">Multi-pass membrane protein</topology>
    </subcellularLocation>
</comment>
<dbReference type="Pfam" id="PF00593">
    <property type="entry name" value="TonB_dep_Rec_b-barrel"/>
    <property type="match status" value="1"/>
</dbReference>
<evidence type="ECO:0000256" key="4">
    <source>
        <dbReference type="ARBA" id="ARBA00022452"/>
    </source>
</evidence>
<dbReference type="Gene3D" id="2.40.170.20">
    <property type="entry name" value="TonB-dependent receptor, beta-barrel domain"/>
    <property type="match status" value="1"/>
</dbReference>
<evidence type="ECO:0000256" key="16">
    <source>
        <dbReference type="SAM" id="SignalP"/>
    </source>
</evidence>
<reference evidence="19 22" key="2">
    <citation type="submission" date="2023-11" db="EMBL/GenBank/DDBJ databases">
        <title>MicrobeMod: A computational toolkit for identifying prokaryotic methylation and restriction-modification with nanopore sequencing.</title>
        <authorList>
            <person name="Crits-Christoph A."/>
            <person name="Kang S.C."/>
            <person name="Lee H."/>
            <person name="Ostrov N."/>
        </authorList>
    </citation>
    <scope>NUCLEOTIDE SEQUENCE [LARGE SCALE GENOMIC DNA]</scope>
    <source>
        <strain evidence="19 22">ATCC BAA-571</strain>
    </source>
</reference>
<evidence type="ECO:0000256" key="3">
    <source>
        <dbReference type="ARBA" id="ARBA00022448"/>
    </source>
</evidence>
<evidence type="ECO:0000256" key="10">
    <source>
        <dbReference type="ARBA" id="ARBA00023077"/>
    </source>
</evidence>
<evidence type="ECO:0000313" key="19">
    <source>
        <dbReference type="EMBL" id="MDX5995142.1"/>
    </source>
</evidence>
<dbReference type="InterPro" id="IPR037066">
    <property type="entry name" value="Plug_dom_sf"/>
</dbReference>
<dbReference type="InterPro" id="IPR010105">
    <property type="entry name" value="TonB_sidphr_rcpt"/>
</dbReference>
<dbReference type="AlphaFoldDB" id="A0A1G7LCK9"/>
<dbReference type="PANTHER" id="PTHR32552:SF74">
    <property type="entry name" value="HYDROXAMATE SIDEROPHORE RECEPTOR FHUE"/>
    <property type="match status" value="1"/>
</dbReference>
<keyword evidence="5" id="KW-0410">Iron transport</keyword>
<organism evidence="20 21">
    <name type="scientific">Ectopseudomonas alcaliphila</name>
    <dbReference type="NCBI Taxonomy" id="101564"/>
    <lineage>
        <taxon>Bacteria</taxon>
        <taxon>Pseudomonadati</taxon>
        <taxon>Pseudomonadota</taxon>
        <taxon>Gammaproteobacteria</taxon>
        <taxon>Pseudomonadales</taxon>
        <taxon>Pseudomonadaceae</taxon>
        <taxon>Ectopseudomonas</taxon>
    </lineage>
</organism>
<dbReference type="NCBIfam" id="TIGR01783">
    <property type="entry name" value="TonB-siderophor"/>
    <property type="match status" value="1"/>
</dbReference>
<evidence type="ECO:0000313" key="20">
    <source>
        <dbReference type="EMBL" id="SDF47203.1"/>
    </source>
</evidence>
<name>A0A1G7LCK9_9GAMM</name>
<dbReference type="Pfam" id="PF07715">
    <property type="entry name" value="Plug"/>
    <property type="match status" value="1"/>
</dbReference>
<feature type="domain" description="TonB-dependent receptor plug" evidence="18">
    <location>
        <begin position="86"/>
        <end position="183"/>
    </location>
</feature>
<evidence type="ECO:0000256" key="6">
    <source>
        <dbReference type="ARBA" id="ARBA00022692"/>
    </source>
</evidence>
<keyword evidence="11 14" id="KW-0472">Membrane</keyword>
<evidence type="ECO:0000256" key="5">
    <source>
        <dbReference type="ARBA" id="ARBA00022496"/>
    </source>
</evidence>
<evidence type="ECO:0000256" key="9">
    <source>
        <dbReference type="ARBA" id="ARBA00023065"/>
    </source>
</evidence>
<evidence type="ECO:0000259" key="17">
    <source>
        <dbReference type="Pfam" id="PF00593"/>
    </source>
</evidence>
<feature type="domain" description="TonB-dependent receptor-like beta-barrel" evidence="17">
    <location>
        <begin position="279"/>
        <end position="698"/>
    </location>
</feature>
<evidence type="ECO:0000256" key="2">
    <source>
        <dbReference type="ARBA" id="ARBA00009810"/>
    </source>
</evidence>
<evidence type="ECO:0000256" key="12">
    <source>
        <dbReference type="ARBA" id="ARBA00023170"/>
    </source>
</evidence>
<keyword evidence="22" id="KW-1185">Reference proteome</keyword>
<dbReference type="RefSeq" id="WP_083366100.1">
    <property type="nucleotide sequence ID" value="NZ_CBCSET010000005.1"/>
</dbReference>
<dbReference type="PANTHER" id="PTHR32552">
    <property type="entry name" value="FERRICHROME IRON RECEPTOR-RELATED"/>
    <property type="match status" value="1"/>
</dbReference>
<dbReference type="GO" id="GO:0015891">
    <property type="term" value="P:siderophore transport"/>
    <property type="evidence" value="ECO:0007669"/>
    <property type="project" value="InterPro"/>
</dbReference>
<dbReference type="InterPro" id="IPR036942">
    <property type="entry name" value="Beta-barrel_TonB_sf"/>
</dbReference>
<gene>
    <name evidence="20" type="ORF">SAMN05216575_10882</name>
    <name evidence="19" type="ORF">SIM71_24020</name>
</gene>
<dbReference type="EMBL" id="FNAE01000008">
    <property type="protein sequence ID" value="SDF47203.1"/>
    <property type="molecule type" value="Genomic_DNA"/>
</dbReference>
<keyword evidence="3 14" id="KW-0813">Transport</keyword>